<dbReference type="InParanoid" id="K1RQN8"/>
<gene>
    <name evidence="1" type="ORF">CGI_10010318</name>
</gene>
<sequence>MDIKRWTTKFDCNCKINYDKEALNGQPSKGLPKPSTSECNAPKDFCPRSGFCKKNQKGVCRWGIGILELFRQEFRENPV</sequence>
<dbReference type="EMBL" id="JH815847">
    <property type="protein sequence ID" value="EKC36686.1"/>
    <property type="molecule type" value="Genomic_DNA"/>
</dbReference>
<dbReference type="HOGENOM" id="CLU_2608359_0_0_1"/>
<reference evidence="1" key="1">
    <citation type="journal article" date="2012" name="Nature">
        <title>The oyster genome reveals stress adaptation and complexity of shell formation.</title>
        <authorList>
            <person name="Zhang G."/>
            <person name="Fang X."/>
            <person name="Guo X."/>
            <person name="Li L."/>
            <person name="Luo R."/>
            <person name="Xu F."/>
            <person name="Yang P."/>
            <person name="Zhang L."/>
            <person name="Wang X."/>
            <person name="Qi H."/>
            <person name="Xiong Z."/>
            <person name="Que H."/>
            <person name="Xie Y."/>
            <person name="Holland P.W."/>
            <person name="Paps J."/>
            <person name="Zhu Y."/>
            <person name="Wu F."/>
            <person name="Chen Y."/>
            <person name="Wang J."/>
            <person name="Peng C."/>
            <person name="Meng J."/>
            <person name="Yang L."/>
            <person name="Liu J."/>
            <person name="Wen B."/>
            <person name="Zhang N."/>
            <person name="Huang Z."/>
            <person name="Zhu Q."/>
            <person name="Feng Y."/>
            <person name="Mount A."/>
            <person name="Hedgecock D."/>
            <person name="Xu Z."/>
            <person name="Liu Y."/>
            <person name="Domazet-Loso T."/>
            <person name="Du Y."/>
            <person name="Sun X."/>
            <person name="Zhang S."/>
            <person name="Liu B."/>
            <person name="Cheng P."/>
            <person name="Jiang X."/>
            <person name="Li J."/>
            <person name="Fan D."/>
            <person name="Wang W."/>
            <person name="Fu W."/>
            <person name="Wang T."/>
            <person name="Wang B."/>
            <person name="Zhang J."/>
            <person name="Peng Z."/>
            <person name="Li Y."/>
            <person name="Li N."/>
            <person name="Wang J."/>
            <person name="Chen M."/>
            <person name="He Y."/>
            <person name="Tan F."/>
            <person name="Song X."/>
            <person name="Zheng Q."/>
            <person name="Huang R."/>
            <person name="Yang H."/>
            <person name="Du X."/>
            <person name="Chen L."/>
            <person name="Yang M."/>
            <person name="Gaffney P.M."/>
            <person name="Wang S."/>
            <person name="Luo L."/>
            <person name="She Z."/>
            <person name="Ming Y."/>
            <person name="Huang W."/>
            <person name="Zhang S."/>
            <person name="Huang B."/>
            <person name="Zhang Y."/>
            <person name="Qu T."/>
            <person name="Ni P."/>
            <person name="Miao G."/>
            <person name="Wang J."/>
            <person name="Wang Q."/>
            <person name="Steinberg C.E."/>
            <person name="Wang H."/>
            <person name="Li N."/>
            <person name="Qian L."/>
            <person name="Zhang G."/>
            <person name="Li Y."/>
            <person name="Yang H."/>
            <person name="Liu X."/>
            <person name="Wang J."/>
            <person name="Yin Y."/>
            <person name="Wang J."/>
        </authorList>
    </citation>
    <scope>NUCLEOTIDE SEQUENCE [LARGE SCALE GENOMIC DNA]</scope>
    <source>
        <strain evidence="1">05x7-T-G4-1.051#20</strain>
    </source>
</reference>
<name>K1RQN8_MAGGI</name>
<dbReference type="AlphaFoldDB" id="K1RQN8"/>
<accession>K1RQN8</accession>
<evidence type="ECO:0000313" key="1">
    <source>
        <dbReference type="EMBL" id="EKC36686.1"/>
    </source>
</evidence>
<protein>
    <submittedName>
        <fullName evidence="1">Uncharacterized protein</fullName>
    </submittedName>
</protein>
<organism evidence="1">
    <name type="scientific">Magallana gigas</name>
    <name type="common">Pacific oyster</name>
    <name type="synonym">Crassostrea gigas</name>
    <dbReference type="NCBI Taxonomy" id="29159"/>
    <lineage>
        <taxon>Eukaryota</taxon>
        <taxon>Metazoa</taxon>
        <taxon>Spiralia</taxon>
        <taxon>Lophotrochozoa</taxon>
        <taxon>Mollusca</taxon>
        <taxon>Bivalvia</taxon>
        <taxon>Autobranchia</taxon>
        <taxon>Pteriomorphia</taxon>
        <taxon>Ostreida</taxon>
        <taxon>Ostreoidea</taxon>
        <taxon>Ostreidae</taxon>
        <taxon>Magallana</taxon>
    </lineage>
</organism>
<proteinExistence type="predicted"/>